<protein>
    <submittedName>
        <fullName evidence="2">Uncharacterized protein</fullName>
    </submittedName>
</protein>
<name>A0ABD3HUP2_9MARC</name>
<accession>A0ABD3HUP2</accession>
<sequence>MYVIRSLFRDFVPDMSNSSQPITVNPPAELKTASQYKLVWVFIDVLSPEELAGCIPCDSEYLCSELLSEFGDDIMNLAKVKVRLLHSEPEVEEETIRTMVFSEDDDSEWGDESMGKDKNSGSELSSDCEDYVDDILREDLPRLGLMNMKWDHKDEAEPFKRQFSDENWPSHAIWFSHDTAFKGHDQEPVPSMITRQTGTLSVKEA</sequence>
<organism evidence="2 3">
    <name type="scientific">Riccia sorocarpa</name>
    <dbReference type="NCBI Taxonomy" id="122646"/>
    <lineage>
        <taxon>Eukaryota</taxon>
        <taxon>Viridiplantae</taxon>
        <taxon>Streptophyta</taxon>
        <taxon>Embryophyta</taxon>
        <taxon>Marchantiophyta</taxon>
        <taxon>Marchantiopsida</taxon>
        <taxon>Marchantiidae</taxon>
        <taxon>Marchantiales</taxon>
        <taxon>Ricciaceae</taxon>
        <taxon>Riccia</taxon>
    </lineage>
</organism>
<evidence type="ECO:0000256" key="1">
    <source>
        <dbReference type="SAM" id="MobiDB-lite"/>
    </source>
</evidence>
<dbReference type="AlphaFoldDB" id="A0ABD3HUP2"/>
<dbReference type="Proteomes" id="UP001633002">
    <property type="component" value="Unassembled WGS sequence"/>
</dbReference>
<evidence type="ECO:0000313" key="2">
    <source>
        <dbReference type="EMBL" id="KAL3695208.1"/>
    </source>
</evidence>
<dbReference type="EMBL" id="JBJQOH010000002">
    <property type="protein sequence ID" value="KAL3695208.1"/>
    <property type="molecule type" value="Genomic_DNA"/>
</dbReference>
<gene>
    <name evidence="2" type="ORF">R1sor_009284</name>
</gene>
<reference evidence="2 3" key="1">
    <citation type="submission" date="2024-09" db="EMBL/GenBank/DDBJ databases">
        <title>Chromosome-scale assembly of Riccia sorocarpa.</title>
        <authorList>
            <person name="Paukszto L."/>
        </authorList>
    </citation>
    <scope>NUCLEOTIDE SEQUENCE [LARGE SCALE GENOMIC DNA]</scope>
    <source>
        <strain evidence="2">LP-2024</strain>
        <tissue evidence="2">Aerial parts of the thallus</tissue>
    </source>
</reference>
<comment type="caution">
    <text evidence="2">The sequence shown here is derived from an EMBL/GenBank/DDBJ whole genome shotgun (WGS) entry which is preliminary data.</text>
</comment>
<evidence type="ECO:0000313" key="3">
    <source>
        <dbReference type="Proteomes" id="UP001633002"/>
    </source>
</evidence>
<keyword evidence="3" id="KW-1185">Reference proteome</keyword>
<feature type="region of interest" description="Disordered" evidence="1">
    <location>
        <begin position="103"/>
        <end position="125"/>
    </location>
</feature>
<proteinExistence type="predicted"/>